<evidence type="ECO:0000313" key="3">
    <source>
        <dbReference type="EMBL" id="KAF6004051.1"/>
    </source>
</evidence>
<dbReference type="EMBL" id="VWRR01000004">
    <property type="protein sequence ID" value="KAF6004051.1"/>
    <property type="molecule type" value="Genomic_DNA"/>
</dbReference>
<feature type="region of interest" description="Disordered" evidence="2">
    <location>
        <begin position="694"/>
        <end position="716"/>
    </location>
</feature>
<dbReference type="AlphaFoldDB" id="A0A7J7INZ4"/>
<organism evidence="3 4">
    <name type="scientific">Cyanidiococcus yangmingshanensis</name>
    <dbReference type="NCBI Taxonomy" id="2690220"/>
    <lineage>
        <taxon>Eukaryota</taxon>
        <taxon>Rhodophyta</taxon>
        <taxon>Bangiophyceae</taxon>
        <taxon>Cyanidiales</taxon>
        <taxon>Cyanidiaceae</taxon>
        <taxon>Cyanidiococcus</taxon>
    </lineage>
</organism>
<feature type="compositionally biased region" description="Low complexity" evidence="2">
    <location>
        <begin position="69"/>
        <end position="83"/>
    </location>
</feature>
<feature type="coiled-coil region" evidence="1">
    <location>
        <begin position="173"/>
        <end position="207"/>
    </location>
</feature>
<feature type="compositionally biased region" description="Gly residues" evidence="2">
    <location>
        <begin position="84"/>
        <end position="95"/>
    </location>
</feature>
<dbReference type="OrthoDB" id="10416699at2759"/>
<feature type="region of interest" description="Disordered" evidence="2">
    <location>
        <begin position="67"/>
        <end position="100"/>
    </location>
</feature>
<reference evidence="3 4" key="1">
    <citation type="journal article" date="2020" name="J. Phycol.">
        <title>Comparative genome analysis reveals Cyanidiococcus gen. nov., a new extremophilic red algal genus sister to Cyanidioschyzon (Cyanidioschyzonaceae, Rhodophyta).</title>
        <authorList>
            <person name="Liu S.-L."/>
            <person name="Chiang Y.-R."/>
            <person name="Yoon H.S."/>
            <person name="Fu H.-Y."/>
        </authorList>
    </citation>
    <scope>NUCLEOTIDE SEQUENCE [LARGE SCALE GENOMIC DNA]</scope>
    <source>
        <strain evidence="3 4">THAL066</strain>
    </source>
</reference>
<proteinExistence type="predicted"/>
<dbReference type="Proteomes" id="UP000530660">
    <property type="component" value="Unassembled WGS sequence"/>
</dbReference>
<sequence>MQTSDENFPDEDISALVELVEEGEITPAELVQQLQRAQLADVTVEGLYERVSRWLERQDSAADTLLNDGLAGASSSPGTSSPGAGVGSGSGGLAGRPGSRPAGDVVLVSLLEKVRQRRRYYASQAERLGNELKRLRRMLAESLRPEIEEIHTEALDRLTELAGDISELRTIRDELLQRREERLREQLASASETANTLEIELTEALREDDGERAADCMLRIETLARELEENLGLSPGQIAKARQAALERYRAWVYAKCGSYLRRLGPWPTSSDAAFLRKMEASGIAAQIRALAQQSIRIFRGQETDGLYGGGIAEDDDRRSAASEMSSSTACRASGRDRRYFEFCFLQTQSEAFEHAFREAARSLPAGSSPVSKTAGEERVRAVSSGQSDVVTSGALIDYSIHYLEQFAERYRLLLRTMFDGMNEDVDSLVESLIHEFMAIVAEIVYSELENRYGFLDGEETGSRSQGWVSPLQSNILTLVDALVAFDRDMALAVVAENHSLMHSWMEAEFQASLGKLETCLRTRGTLGIVLPGSSIAGARPDLFTEGRAIRDALLGNQASAPSATAFGLDSIYQASEIGETLHSLATRCRALPPHPHRARYRFAQSVIAPLIGWLMAQIHYLMTETEAHCAKSLAELTTRGTSITERQLGECYLSSPEALYRTLSYAAAAYLLAEDIRQRIELYLYEVEVSNAPDRGPDSELESDDEQSARSDVIGAGNPYDGISAEVSGLRKLSSKALASYADTITDMLAPCFLLAEAKIGDCNARSDGTSVAHHPGTGCTERAPSAGPPDAPAVVLGALFLTARCQIGHVHRTVVATDP</sequence>
<evidence type="ECO:0000313" key="4">
    <source>
        <dbReference type="Proteomes" id="UP000530660"/>
    </source>
</evidence>
<accession>A0A7J7INZ4</accession>
<evidence type="ECO:0000256" key="2">
    <source>
        <dbReference type="SAM" id="MobiDB-lite"/>
    </source>
</evidence>
<keyword evidence="1" id="KW-0175">Coiled coil</keyword>
<keyword evidence="4" id="KW-1185">Reference proteome</keyword>
<comment type="caution">
    <text evidence="3">The sequence shown here is derived from an EMBL/GenBank/DDBJ whole genome shotgun (WGS) entry which is preliminary data.</text>
</comment>
<name>A0A7J7INZ4_9RHOD</name>
<protein>
    <submittedName>
        <fullName evidence="3">Uncharacterized protein</fullName>
    </submittedName>
</protein>
<evidence type="ECO:0000256" key="1">
    <source>
        <dbReference type="SAM" id="Coils"/>
    </source>
</evidence>
<gene>
    <name evidence="3" type="ORF">F1559_000793</name>
</gene>